<proteinExistence type="predicted"/>
<accession>A0A8H8CNC2</accession>
<gene>
    <name evidence="1" type="ORF">JR316_002989</name>
</gene>
<name>A0A8H8CNC2_PSICU</name>
<dbReference type="SUPFAM" id="SSF52540">
    <property type="entry name" value="P-loop containing nucleoside triphosphate hydrolases"/>
    <property type="match status" value="1"/>
</dbReference>
<organism evidence="1">
    <name type="scientific">Psilocybe cubensis</name>
    <name type="common">Psychedelic mushroom</name>
    <name type="synonym">Stropharia cubensis</name>
    <dbReference type="NCBI Taxonomy" id="181762"/>
    <lineage>
        <taxon>Eukaryota</taxon>
        <taxon>Fungi</taxon>
        <taxon>Dikarya</taxon>
        <taxon>Basidiomycota</taxon>
        <taxon>Agaricomycotina</taxon>
        <taxon>Agaricomycetes</taxon>
        <taxon>Agaricomycetidae</taxon>
        <taxon>Agaricales</taxon>
        <taxon>Agaricineae</taxon>
        <taxon>Strophariaceae</taxon>
        <taxon>Psilocybe</taxon>
    </lineage>
</organism>
<dbReference type="AlphaFoldDB" id="A0A8H8CNC2"/>
<dbReference type="EMBL" id="JAFIQS010000003">
    <property type="protein sequence ID" value="KAG5170914.1"/>
    <property type="molecule type" value="Genomic_DNA"/>
</dbReference>
<evidence type="ECO:0008006" key="2">
    <source>
        <dbReference type="Google" id="ProtNLM"/>
    </source>
</evidence>
<protein>
    <recommendedName>
        <fullName evidence="2">G domain-containing protein</fullName>
    </recommendedName>
</protein>
<sequence>MLTSHKLTSCTKQIETAKALHGGHCLVLVDTPGFDDTHESDVVILKRIADWLKNAYNSKACIGGIIYLHDISNNRFSGSARQNLQVFNSMCGEAAFRKVVFGTTHWDDIDKSIAKIHLKGRSMLSSGASVCNLELTPASAFGVIETIIQKQAAFSAEHGFGQSFTCPDAGMTIQKEMAVQKKSVQETKAAKSLRTTLKEIVLLQKQMLAIEEMEALGEVDGYDAKRRHLERLADQVQALRVSLPKRLRSLLPF</sequence>
<dbReference type="Gene3D" id="3.40.50.300">
    <property type="entry name" value="P-loop containing nucleotide triphosphate hydrolases"/>
    <property type="match status" value="1"/>
</dbReference>
<dbReference type="InterPro" id="IPR027417">
    <property type="entry name" value="P-loop_NTPase"/>
</dbReference>
<comment type="caution">
    <text evidence="1">The sequence shown here is derived from an EMBL/GenBank/DDBJ whole genome shotgun (WGS) entry which is preliminary data.</text>
</comment>
<evidence type="ECO:0000313" key="1">
    <source>
        <dbReference type="EMBL" id="KAG5170914.1"/>
    </source>
</evidence>
<reference evidence="1" key="1">
    <citation type="submission" date="2021-02" db="EMBL/GenBank/DDBJ databases">
        <title>Psilocybe cubensis genome.</title>
        <authorList>
            <person name="Mckernan K.J."/>
            <person name="Crawford S."/>
            <person name="Trippe A."/>
            <person name="Kane L.T."/>
            <person name="Mclaughlin S."/>
        </authorList>
    </citation>
    <scope>NUCLEOTIDE SEQUENCE [LARGE SCALE GENOMIC DNA]</scope>
    <source>
        <strain evidence="1">MGC-MH-2018</strain>
    </source>
</reference>
<dbReference type="OrthoDB" id="8954335at2759"/>